<gene>
    <name evidence="15" type="ORF">BVC80_1741g121</name>
</gene>
<protein>
    <submittedName>
        <fullName evidence="15">Homeobox domain</fullName>
    </submittedName>
</protein>
<dbReference type="PROSITE" id="PS00027">
    <property type="entry name" value="HOMEOBOX_1"/>
    <property type="match status" value="1"/>
</dbReference>
<feature type="DNA-binding region" description="Homeobox" evidence="9">
    <location>
        <begin position="62"/>
        <end position="121"/>
    </location>
</feature>
<dbReference type="Proteomes" id="UP000195402">
    <property type="component" value="Unassembled WGS sequence"/>
</dbReference>
<evidence type="ECO:0000259" key="13">
    <source>
        <dbReference type="PROSITE" id="PS50071"/>
    </source>
</evidence>
<dbReference type="GO" id="GO:0000981">
    <property type="term" value="F:DNA-binding transcription factor activity, RNA polymerase II-specific"/>
    <property type="evidence" value="ECO:0007669"/>
    <property type="project" value="InterPro"/>
</dbReference>
<organism evidence="15 16">
    <name type="scientific">Macleaya cordata</name>
    <name type="common">Five-seeded plume-poppy</name>
    <name type="synonym">Bocconia cordata</name>
    <dbReference type="NCBI Taxonomy" id="56857"/>
    <lineage>
        <taxon>Eukaryota</taxon>
        <taxon>Viridiplantae</taxon>
        <taxon>Streptophyta</taxon>
        <taxon>Embryophyta</taxon>
        <taxon>Tracheophyta</taxon>
        <taxon>Spermatophyta</taxon>
        <taxon>Magnoliopsida</taxon>
        <taxon>Ranunculales</taxon>
        <taxon>Papaveraceae</taxon>
        <taxon>Papaveroideae</taxon>
        <taxon>Macleaya</taxon>
    </lineage>
</organism>
<reference evidence="15 16" key="1">
    <citation type="journal article" date="2017" name="Mol. Plant">
        <title>The Genome of Medicinal Plant Macleaya cordata Provides New Insights into Benzylisoquinoline Alkaloids Metabolism.</title>
        <authorList>
            <person name="Liu X."/>
            <person name="Liu Y."/>
            <person name="Huang P."/>
            <person name="Ma Y."/>
            <person name="Qing Z."/>
            <person name="Tang Q."/>
            <person name="Cao H."/>
            <person name="Cheng P."/>
            <person name="Zheng Y."/>
            <person name="Yuan Z."/>
            <person name="Zhou Y."/>
            <person name="Liu J."/>
            <person name="Tang Z."/>
            <person name="Zhuo Y."/>
            <person name="Zhang Y."/>
            <person name="Yu L."/>
            <person name="Huang J."/>
            <person name="Yang P."/>
            <person name="Peng Q."/>
            <person name="Zhang J."/>
            <person name="Jiang W."/>
            <person name="Zhang Z."/>
            <person name="Lin K."/>
            <person name="Ro D.K."/>
            <person name="Chen X."/>
            <person name="Xiong X."/>
            <person name="Shang Y."/>
            <person name="Huang S."/>
            <person name="Zeng J."/>
        </authorList>
    </citation>
    <scope>NUCLEOTIDE SEQUENCE [LARGE SCALE GENOMIC DNA]</scope>
    <source>
        <strain evidence="16">cv. BLH2017</strain>
        <tissue evidence="15">Root</tissue>
    </source>
</reference>
<evidence type="ECO:0000313" key="15">
    <source>
        <dbReference type="EMBL" id="OVA11125.1"/>
    </source>
</evidence>
<keyword evidence="16" id="KW-1185">Reference proteome</keyword>
<dbReference type="InterPro" id="IPR017970">
    <property type="entry name" value="Homeobox_CS"/>
</dbReference>
<keyword evidence="3" id="KW-0805">Transcription regulation</keyword>
<dbReference type="SUPFAM" id="SSF46689">
    <property type="entry name" value="Homeodomain-like"/>
    <property type="match status" value="1"/>
</dbReference>
<dbReference type="GO" id="GO:0005634">
    <property type="term" value="C:nucleus"/>
    <property type="evidence" value="ECO:0007669"/>
    <property type="project" value="UniProtKB-SubCell"/>
</dbReference>
<feature type="coiled-coil region" evidence="11">
    <location>
        <begin position="114"/>
        <end position="146"/>
    </location>
</feature>
<dbReference type="Pfam" id="PF01852">
    <property type="entry name" value="START"/>
    <property type="match status" value="1"/>
</dbReference>
<keyword evidence="5 9" id="KW-0238">DNA-binding</keyword>
<dbReference type="PANTHER" id="PTHR45654">
    <property type="entry name" value="HOMEOBOX-LEUCINE ZIPPER PROTEIN MERISTEM L1"/>
    <property type="match status" value="1"/>
</dbReference>
<dbReference type="GO" id="GO:0008289">
    <property type="term" value="F:lipid binding"/>
    <property type="evidence" value="ECO:0007669"/>
    <property type="project" value="InterPro"/>
</dbReference>
<comment type="similarity">
    <text evidence="2">Belongs to the HD-ZIP homeobox family. Class IV subfamily.</text>
</comment>
<dbReference type="FunFam" id="1.10.10.60:FF:000229">
    <property type="entry name" value="Homeobox-leucine zipper protein HDG1"/>
    <property type="match status" value="1"/>
</dbReference>
<evidence type="ECO:0000256" key="10">
    <source>
        <dbReference type="RuleBase" id="RU000682"/>
    </source>
</evidence>
<dbReference type="PROSITE" id="PS50071">
    <property type="entry name" value="HOMEOBOX_2"/>
    <property type="match status" value="1"/>
</dbReference>
<evidence type="ECO:0000256" key="8">
    <source>
        <dbReference type="ARBA" id="ARBA00023242"/>
    </source>
</evidence>
<dbReference type="SUPFAM" id="SSF55961">
    <property type="entry name" value="Bet v1-like"/>
    <property type="match status" value="2"/>
</dbReference>
<evidence type="ECO:0000256" key="11">
    <source>
        <dbReference type="SAM" id="Coils"/>
    </source>
</evidence>
<dbReference type="SMART" id="SM00389">
    <property type="entry name" value="HOX"/>
    <property type="match status" value="1"/>
</dbReference>
<dbReference type="FunFam" id="3.30.530.20:FF:000026">
    <property type="entry name" value="Homeobox-leucine zipper protein GLABRA 2"/>
    <property type="match status" value="1"/>
</dbReference>
<dbReference type="FunCoup" id="A0A200QL18">
    <property type="interactions" value="1325"/>
</dbReference>
<evidence type="ECO:0000256" key="1">
    <source>
        <dbReference type="ARBA" id="ARBA00004123"/>
    </source>
</evidence>
<evidence type="ECO:0000256" key="12">
    <source>
        <dbReference type="SAM" id="MobiDB-lite"/>
    </source>
</evidence>
<dbReference type="CDD" id="cd00086">
    <property type="entry name" value="homeodomain"/>
    <property type="match status" value="1"/>
</dbReference>
<dbReference type="Gene3D" id="1.10.10.60">
    <property type="entry name" value="Homeodomain-like"/>
    <property type="match status" value="1"/>
</dbReference>
<feature type="domain" description="Homeobox" evidence="13">
    <location>
        <begin position="60"/>
        <end position="120"/>
    </location>
</feature>
<evidence type="ECO:0000256" key="3">
    <source>
        <dbReference type="ARBA" id="ARBA00023015"/>
    </source>
</evidence>
<dbReference type="PANTHER" id="PTHR45654:SF77">
    <property type="entry name" value="HOMEOBOX-LEUCINE ZIPPER PROTEIN MERISTEM L1"/>
    <property type="match status" value="1"/>
</dbReference>
<dbReference type="AlphaFoldDB" id="A0A200QL18"/>
<dbReference type="PROSITE" id="PS50848">
    <property type="entry name" value="START"/>
    <property type="match status" value="1"/>
</dbReference>
<dbReference type="STRING" id="56857.A0A200QL18"/>
<evidence type="ECO:0000256" key="4">
    <source>
        <dbReference type="ARBA" id="ARBA00023054"/>
    </source>
</evidence>
<keyword evidence="4 11" id="KW-0175">Coiled coil</keyword>
<dbReference type="Pfam" id="PF00046">
    <property type="entry name" value="Homeodomain"/>
    <property type="match status" value="1"/>
</dbReference>
<feature type="domain" description="START" evidence="14">
    <location>
        <begin position="242"/>
        <end position="474"/>
    </location>
</feature>
<dbReference type="InterPro" id="IPR042160">
    <property type="entry name" value="HD-Zip_IV"/>
</dbReference>
<keyword evidence="6 9" id="KW-0371">Homeobox</keyword>
<evidence type="ECO:0000256" key="7">
    <source>
        <dbReference type="ARBA" id="ARBA00023163"/>
    </source>
</evidence>
<accession>A0A200QL18</accession>
<comment type="subcellular location">
    <subcellularLocation>
        <location evidence="1 9 10">Nucleus</location>
    </subcellularLocation>
</comment>
<evidence type="ECO:0000256" key="5">
    <source>
        <dbReference type="ARBA" id="ARBA00023125"/>
    </source>
</evidence>
<dbReference type="CDD" id="cd08875">
    <property type="entry name" value="START_ArGLABRA2_like"/>
    <property type="match status" value="1"/>
</dbReference>
<comment type="caution">
    <text evidence="15">The sequence shown here is derived from an EMBL/GenBank/DDBJ whole genome shotgun (WGS) entry which is preliminary data.</text>
</comment>
<proteinExistence type="inferred from homology"/>
<dbReference type="InterPro" id="IPR002913">
    <property type="entry name" value="START_lipid-bd_dom"/>
</dbReference>
<dbReference type="EMBL" id="MVGT01001732">
    <property type="protein sequence ID" value="OVA11125.1"/>
    <property type="molecule type" value="Genomic_DNA"/>
</dbReference>
<dbReference type="Pfam" id="PF25797">
    <property type="entry name" value="PDF2_C"/>
    <property type="match status" value="1"/>
</dbReference>
<evidence type="ECO:0000256" key="6">
    <source>
        <dbReference type="ARBA" id="ARBA00023155"/>
    </source>
</evidence>
<dbReference type="InParanoid" id="A0A200QL18"/>
<dbReference type="OMA" id="CKHHADG"/>
<dbReference type="SMART" id="SM00234">
    <property type="entry name" value="START"/>
    <property type="match status" value="1"/>
</dbReference>
<keyword evidence="8 9" id="KW-0539">Nucleus</keyword>
<dbReference type="InterPro" id="IPR009057">
    <property type="entry name" value="Homeodomain-like_sf"/>
</dbReference>
<dbReference type="OrthoDB" id="6159439at2759"/>
<dbReference type="GO" id="GO:0030154">
    <property type="term" value="P:cell differentiation"/>
    <property type="evidence" value="ECO:0007669"/>
    <property type="project" value="UniProtKB-ARBA"/>
</dbReference>
<evidence type="ECO:0000256" key="2">
    <source>
        <dbReference type="ARBA" id="ARBA00006789"/>
    </source>
</evidence>
<name>A0A200QL18_MACCD</name>
<sequence>MFQSNMFGTHHHQHNPLDMLTHNLSENDMTRIRDDEFESKSGSENLEGGASGEEQDPNQRPRKKRYHRHTQHQIQEMEAFFKECPHPDDKQRKELSRELGLEPLQVKFWFQNKRTQMKTQHERHENTQLRLENEKLRAENMRYKEALSNASCPNCGGPTSLGEMSFDEHHLRIENARLREEIDRISSIAAKYVGGKPMASYPLLPPIPSRSLDLGVGVQAGIGGEMFGGGSGELLRSIPGHTEADKPLIIELAVAAMEELIRMVHLGEPLWVPGPDGASEILSEDEYMRTFPRGIGPKPFGLKTEASRQSADVIMNHINLVEILMDVNQWSSVFSSIVSKAMTVEVLSTGVAGNFNGALQVMTAEFQVPSPLVPTRENLFVRYCKQHSDGTWAVVDVSLDHLHPSSVSRCRRRPSGCLIQEMPNGYSKVIWVEHVEVDDRAVHNIYKPLVNSALAFGAKRWLATLDRQCERLASVMASNVSFADAVITTQEGRKCMLKLAERMVMSFCAGVSASTTHTWTTLSGSGAEDVRVMTRKSVDDPGRPPGIVLNAATSFWLPIPPKRVFDFLRDENSRNEWDILSNGGAVQEMAHIANGRDPGNCVSLLRVHSANSSQSNMLILQESCTNATGSFVIYAPVDVAAMNTVLSGGDPDYVALLPSGFAILPDGPTVHGGGIGEVGSGGCLLTVAFQILVDSIPTAKLSLGSVATVNSLIACTADRIKAAVTCDNA</sequence>
<evidence type="ECO:0000259" key="14">
    <source>
        <dbReference type="PROSITE" id="PS50848"/>
    </source>
</evidence>
<dbReference type="InterPro" id="IPR023393">
    <property type="entry name" value="START-like_dom_sf"/>
</dbReference>
<evidence type="ECO:0000256" key="9">
    <source>
        <dbReference type="PROSITE-ProRule" id="PRU00108"/>
    </source>
</evidence>
<dbReference type="InterPro" id="IPR001356">
    <property type="entry name" value="HD"/>
</dbReference>
<keyword evidence="7" id="KW-0804">Transcription</keyword>
<feature type="compositionally biased region" description="Basic residues" evidence="12">
    <location>
        <begin position="60"/>
        <end position="71"/>
    </location>
</feature>
<feature type="region of interest" description="Disordered" evidence="12">
    <location>
        <begin position="37"/>
        <end position="71"/>
    </location>
</feature>
<dbReference type="GO" id="GO:0003677">
    <property type="term" value="F:DNA binding"/>
    <property type="evidence" value="ECO:0007669"/>
    <property type="project" value="UniProtKB-UniRule"/>
</dbReference>
<evidence type="ECO:0000313" key="16">
    <source>
        <dbReference type="Proteomes" id="UP000195402"/>
    </source>
</evidence>
<dbReference type="InterPro" id="IPR057993">
    <property type="entry name" value="HD-Zip_IV_C"/>
</dbReference>
<dbReference type="Gene3D" id="3.30.530.20">
    <property type="match status" value="1"/>
</dbReference>